<evidence type="ECO:0000313" key="1">
    <source>
        <dbReference type="EMBL" id="OCS90653.1"/>
    </source>
</evidence>
<comment type="caution">
    <text evidence="1">The sequence shown here is derived from an EMBL/GenBank/DDBJ whole genome shotgun (WGS) entry which is preliminary data.</text>
</comment>
<dbReference type="OrthoDB" id="92417at2"/>
<sequence length="417" mass="49006">MLQTILQQLQQPHSALRCPPESLARFAEAVELSTKAQRFIYTHRHEEGFLFLFRDIFIALYDDTSYYVHDVQTPYHRLLAKLLETNTYMMFRRMTVQQSLSSLVGAYHITEYCYHMMYDEFIDMPTLERAAEEAYDEMRRITLYVEQILVKALHHYTFHEQIVIAEMIADTAEVKEIAEYSRIFKQIVDEVDLLANDTYGAELELMQHQFFVEGSPETVTEYLKKKRAAEALLHSNYHEHNNVLYVPFHELYEMEGPYIICVEQTSATKQFNIQTKALVLLIAKLAEQHGRDLCIIPFADDVTGHYYFERGDVSVEQLIHFMHHFEDGQAQLLPALSFALTIIRQNDKRKSGNIIFITEGKPLDEHRLLEPTYQQAVTSFLREHKVDVTALILNEQLFNASDYWFLHHVYFAEELLR</sequence>
<dbReference type="EMBL" id="MATO01000035">
    <property type="protein sequence ID" value="OCS90653.1"/>
    <property type="molecule type" value="Genomic_DNA"/>
</dbReference>
<dbReference type="GO" id="GO:0005829">
    <property type="term" value="C:cytosol"/>
    <property type="evidence" value="ECO:0007669"/>
    <property type="project" value="TreeGrafter"/>
</dbReference>
<gene>
    <name evidence="1" type="ORF">A6K76_10925</name>
</gene>
<dbReference type="RefSeq" id="WP_066464558.1">
    <property type="nucleotide sequence ID" value="NZ_MATO01000035.1"/>
</dbReference>
<name>A0A1C0YU20_9BACL</name>
<dbReference type="CDD" id="cd00198">
    <property type="entry name" value="vWFA"/>
    <property type="match status" value="1"/>
</dbReference>
<dbReference type="AlphaFoldDB" id="A0A1C0YU20"/>
<dbReference type="PANTHER" id="PTHR36846">
    <property type="entry name" value="PROTEIN VIAA"/>
    <property type="match status" value="1"/>
</dbReference>
<accession>A0A1C0YU20</accession>
<dbReference type="PANTHER" id="PTHR36846:SF1">
    <property type="entry name" value="PROTEIN VIAA"/>
    <property type="match status" value="1"/>
</dbReference>
<keyword evidence="2" id="KW-1185">Reference proteome</keyword>
<organism evidence="1 2">
    <name type="scientific">Caryophanon latum</name>
    <dbReference type="NCBI Taxonomy" id="33977"/>
    <lineage>
        <taxon>Bacteria</taxon>
        <taxon>Bacillati</taxon>
        <taxon>Bacillota</taxon>
        <taxon>Bacilli</taxon>
        <taxon>Bacillales</taxon>
        <taxon>Caryophanaceae</taxon>
        <taxon>Caryophanon</taxon>
    </lineage>
</organism>
<reference evidence="1 2" key="1">
    <citation type="submission" date="2016-07" db="EMBL/GenBank/DDBJ databases">
        <title>Caryophanon latum genome sequencing.</title>
        <authorList>
            <person name="Verma A."/>
            <person name="Pal Y."/>
            <person name="Krishnamurthi S."/>
        </authorList>
    </citation>
    <scope>NUCLEOTIDE SEQUENCE [LARGE SCALE GENOMIC DNA]</scope>
    <source>
        <strain evidence="1 2">DSM 14151</strain>
    </source>
</reference>
<proteinExistence type="predicted"/>
<evidence type="ECO:0000313" key="2">
    <source>
        <dbReference type="Proteomes" id="UP000093482"/>
    </source>
</evidence>
<dbReference type="Proteomes" id="UP000093482">
    <property type="component" value="Unassembled WGS sequence"/>
</dbReference>
<protein>
    <submittedName>
        <fullName evidence="1">Uncharacterized protein</fullName>
    </submittedName>
</protein>